<accession>A0A974ZVN8</accession>
<keyword evidence="3 6" id="KW-0285">Flavoprotein</keyword>
<dbReference type="PANTHER" id="PTHR43292:SF3">
    <property type="entry name" value="ACYL-COA DEHYDROGENASE FADE29"/>
    <property type="match status" value="1"/>
</dbReference>
<sequence length="385" mass="42694">MTTIQPALRSDMSIDELRTAFRRWLTDRADSLEQFRALPTDVEGIFSTLSKMQRELYEAGWIRLGWPEELGGLGGVTALRAVVSEELAEAGYPPPFSFATQEVLGPAIARYARSELATEVLPRLLRGEESWCQGFSEPGAGSDLASLRTKAVDAGDHWVVNGEKIWTSWAQFADRCIVLTRTGAADSAHRGITALFVDMDTPGITVSPLVAITGEADFSSLHFDNVQVPKTRTLGEVGSGWAIAMFILSCERGAAAWQRQAWMRWRLDRLVADAPGLTDARAGEAFELITALRLLSRRTLRSLSAGRDLGVLPSFDKYLMSTAEKFLFDSALQAMPETLLLRNDRESKDWRTDYLYSRASSIYGGAKEIQRNVIAERILGLPREK</sequence>
<dbReference type="InterPro" id="IPR009075">
    <property type="entry name" value="AcylCo_DH/oxidase_C"/>
</dbReference>
<dbReference type="InterPro" id="IPR036250">
    <property type="entry name" value="AcylCo_DH-like_C"/>
</dbReference>
<evidence type="ECO:0000256" key="1">
    <source>
        <dbReference type="ARBA" id="ARBA00001974"/>
    </source>
</evidence>
<name>A0A974ZVN8_9NOCA</name>
<keyword evidence="5 6" id="KW-0560">Oxidoreductase</keyword>
<dbReference type="Pfam" id="PF02770">
    <property type="entry name" value="Acyl-CoA_dh_M"/>
    <property type="match status" value="1"/>
</dbReference>
<dbReference type="Gene3D" id="1.20.140.10">
    <property type="entry name" value="Butyryl-CoA Dehydrogenase, subunit A, domain 3"/>
    <property type="match status" value="1"/>
</dbReference>
<dbReference type="InterPro" id="IPR037069">
    <property type="entry name" value="AcylCoA_DH/ox_N_sf"/>
</dbReference>
<dbReference type="Proteomes" id="UP000662986">
    <property type="component" value="Chromosome"/>
</dbReference>
<dbReference type="InterPro" id="IPR046373">
    <property type="entry name" value="Acyl-CoA_Oxase/DH_mid-dom_sf"/>
</dbReference>
<dbReference type="Pfam" id="PF02771">
    <property type="entry name" value="Acyl-CoA_dh_N"/>
    <property type="match status" value="1"/>
</dbReference>
<organism evidence="10 11">
    <name type="scientific">Rhodococcus pseudokoreensis</name>
    <dbReference type="NCBI Taxonomy" id="2811421"/>
    <lineage>
        <taxon>Bacteria</taxon>
        <taxon>Bacillati</taxon>
        <taxon>Actinomycetota</taxon>
        <taxon>Actinomycetes</taxon>
        <taxon>Mycobacteriales</taxon>
        <taxon>Nocardiaceae</taxon>
        <taxon>Rhodococcus</taxon>
    </lineage>
</organism>
<evidence type="ECO:0000256" key="2">
    <source>
        <dbReference type="ARBA" id="ARBA00009347"/>
    </source>
</evidence>
<evidence type="ECO:0000256" key="6">
    <source>
        <dbReference type="RuleBase" id="RU362125"/>
    </source>
</evidence>
<evidence type="ECO:0000259" key="9">
    <source>
        <dbReference type="Pfam" id="PF02771"/>
    </source>
</evidence>
<evidence type="ECO:0000259" key="7">
    <source>
        <dbReference type="Pfam" id="PF00441"/>
    </source>
</evidence>
<keyword evidence="4 6" id="KW-0274">FAD</keyword>
<dbReference type="SUPFAM" id="SSF56645">
    <property type="entry name" value="Acyl-CoA dehydrogenase NM domain-like"/>
    <property type="match status" value="1"/>
</dbReference>
<comment type="similarity">
    <text evidence="2 6">Belongs to the acyl-CoA dehydrogenase family.</text>
</comment>
<evidence type="ECO:0000313" key="10">
    <source>
        <dbReference type="EMBL" id="QSE92065.1"/>
    </source>
</evidence>
<dbReference type="RefSeq" id="WP_087560136.1">
    <property type="nucleotide sequence ID" value="NZ_CP070619.1"/>
</dbReference>
<gene>
    <name evidence="10" type="ORF">JWS13_27215</name>
</gene>
<dbReference type="InterPro" id="IPR052161">
    <property type="entry name" value="Mycobact_Acyl-CoA_DH"/>
</dbReference>
<feature type="domain" description="Acyl-CoA oxidase/dehydrogenase middle" evidence="8">
    <location>
        <begin position="132"/>
        <end position="226"/>
    </location>
</feature>
<dbReference type="Pfam" id="PF00441">
    <property type="entry name" value="Acyl-CoA_dh_1"/>
    <property type="match status" value="1"/>
</dbReference>
<dbReference type="PANTHER" id="PTHR43292">
    <property type="entry name" value="ACYL-COA DEHYDROGENASE"/>
    <property type="match status" value="1"/>
</dbReference>
<evidence type="ECO:0000256" key="5">
    <source>
        <dbReference type="ARBA" id="ARBA00023002"/>
    </source>
</evidence>
<evidence type="ECO:0000256" key="3">
    <source>
        <dbReference type="ARBA" id="ARBA00022630"/>
    </source>
</evidence>
<evidence type="ECO:0000256" key="4">
    <source>
        <dbReference type="ARBA" id="ARBA00022827"/>
    </source>
</evidence>
<dbReference type="InterPro" id="IPR013786">
    <property type="entry name" value="AcylCoA_DH/ox_N"/>
</dbReference>
<dbReference type="InterPro" id="IPR006091">
    <property type="entry name" value="Acyl-CoA_Oxase/DH_mid-dom"/>
</dbReference>
<comment type="cofactor">
    <cofactor evidence="1 6">
        <name>FAD</name>
        <dbReference type="ChEBI" id="CHEBI:57692"/>
    </cofactor>
</comment>
<proteinExistence type="inferred from homology"/>
<dbReference type="InterPro" id="IPR009100">
    <property type="entry name" value="AcylCoA_DH/oxidase_NM_dom_sf"/>
</dbReference>
<evidence type="ECO:0000259" key="8">
    <source>
        <dbReference type="Pfam" id="PF02770"/>
    </source>
</evidence>
<dbReference type="Gene3D" id="1.10.540.10">
    <property type="entry name" value="Acyl-CoA dehydrogenase/oxidase, N-terminal domain"/>
    <property type="match status" value="1"/>
</dbReference>
<feature type="domain" description="Acyl-CoA dehydrogenase/oxidase N-terminal" evidence="9">
    <location>
        <begin position="17"/>
        <end position="128"/>
    </location>
</feature>
<dbReference type="SUPFAM" id="SSF47203">
    <property type="entry name" value="Acyl-CoA dehydrogenase C-terminal domain-like"/>
    <property type="match status" value="1"/>
</dbReference>
<reference evidence="10 11" key="1">
    <citation type="journal article" date="2021" name="Microbiol. Resour. Announc.">
        <title>Complete Genome Sequences of Two Rhodococcus sp. Strains with Large and Linear Chromosomes, Isolated from Apple Rhizosphere.</title>
        <authorList>
            <person name="Benning S."/>
            <person name="Brugnone N."/>
            <person name="Siani R."/>
            <person name="Kublik S."/>
            <person name="Schloter M."/>
            <person name="Rad V."/>
        </authorList>
    </citation>
    <scope>NUCLEOTIDE SEQUENCE [LARGE SCALE GENOMIC DNA]</scope>
    <source>
        <strain evidence="10 11">R79</strain>
    </source>
</reference>
<reference evidence="10 11" key="2">
    <citation type="journal article" date="2022" name="Arch. Microbiol.">
        <title>Rhodococcus pseudokoreensis sp. nov. isolated from the rhizosphere of young M26 apple rootstocks.</title>
        <authorList>
            <person name="Kampfer P."/>
            <person name="Glaeser S.P."/>
            <person name="Blom J."/>
            <person name="Wolf J."/>
            <person name="Benning S."/>
            <person name="Schloter M."/>
            <person name="Neumann-Schaal M."/>
        </authorList>
    </citation>
    <scope>NUCLEOTIDE SEQUENCE [LARGE SCALE GENOMIC DNA]</scope>
    <source>
        <strain evidence="10 11">R79</strain>
    </source>
</reference>
<keyword evidence="11" id="KW-1185">Reference proteome</keyword>
<dbReference type="Gene3D" id="2.40.110.10">
    <property type="entry name" value="Butyryl-CoA Dehydrogenase, subunit A, domain 2"/>
    <property type="match status" value="1"/>
</dbReference>
<evidence type="ECO:0000313" key="11">
    <source>
        <dbReference type="Proteomes" id="UP000662986"/>
    </source>
</evidence>
<feature type="domain" description="Acyl-CoA dehydrogenase/oxidase C-terminal" evidence="7">
    <location>
        <begin position="238"/>
        <end position="379"/>
    </location>
</feature>
<protein>
    <submittedName>
        <fullName evidence="10">Acyl-CoA dehydrogenase family protein</fullName>
    </submittedName>
</protein>
<dbReference type="EMBL" id="CP070619">
    <property type="protein sequence ID" value="QSE92065.1"/>
    <property type="molecule type" value="Genomic_DNA"/>
</dbReference>